<evidence type="ECO:0000313" key="2">
    <source>
        <dbReference type="Proteomes" id="UP000029223"/>
    </source>
</evidence>
<protein>
    <submittedName>
        <fullName evidence="1">Uncharacterized protein</fullName>
    </submittedName>
</protein>
<evidence type="ECO:0000313" key="1">
    <source>
        <dbReference type="EMBL" id="GAL28222.1"/>
    </source>
</evidence>
<gene>
    <name evidence="1" type="ORF">JCM19239_5482</name>
</gene>
<sequence length="47" mass="5275">MNMIVGPIALAKAVKKHASTHMKSHYKDEIDKYDVAMGTLFQNLSIK</sequence>
<dbReference type="EMBL" id="BBMS01000039">
    <property type="protein sequence ID" value="GAL28222.1"/>
    <property type="molecule type" value="Genomic_DNA"/>
</dbReference>
<name>A0ABQ0JHJ9_9VIBR</name>
<reference evidence="2" key="1">
    <citation type="submission" date="2014-09" db="EMBL/GenBank/DDBJ databases">
        <title>Vibrio variabilis JCM 19239. (C206) whole genome shotgun sequence.</title>
        <authorList>
            <person name="Sawabe T."/>
            <person name="Meirelles P."/>
            <person name="Nakanishi M."/>
            <person name="Sayaka M."/>
            <person name="Hattori M."/>
            <person name="Ohkuma M."/>
        </authorList>
    </citation>
    <scope>NUCLEOTIDE SEQUENCE [LARGE SCALE GENOMIC DNA]</scope>
    <source>
        <strain evidence="2">JCM 19239</strain>
    </source>
</reference>
<proteinExistence type="predicted"/>
<comment type="caution">
    <text evidence="1">The sequence shown here is derived from an EMBL/GenBank/DDBJ whole genome shotgun (WGS) entry which is preliminary data.</text>
</comment>
<organism evidence="1 2">
    <name type="scientific">Vibrio variabilis</name>
    <dbReference type="NCBI Taxonomy" id="990271"/>
    <lineage>
        <taxon>Bacteria</taxon>
        <taxon>Pseudomonadati</taxon>
        <taxon>Pseudomonadota</taxon>
        <taxon>Gammaproteobacteria</taxon>
        <taxon>Vibrionales</taxon>
        <taxon>Vibrionaceae</taxon>
        <taxon>Vibrio</taxon>
    </lineage>
</organism>
<dbReference type="Proteomes" id="UP000029223">
    <property type="component" value="Unassembled WGS sequence"/>
</dbReference>
<accession>A0ABQ0JHJ9</accession>
<keyword evidence="2" id="KW-1185">Reference proteome</keyword>